<organism evidence="3 4">
    <name type="scientific">Podospora appendiculata</name>
    <dbReference type="NCBI Taxonomy" id="314037"/>
    <lineage>
        <taxon>Eukaryota</taxon>
        <taxon>Fungi</taxon>
        <taxon>Dikarya</taxon>
        <taxon>Ascomycota</taxon>
        <taxon>Pezizomycotina</taxon>
        <taxon>Sordariomycetes</taxon>
        <taxon>Sordariomycetidae</taxon>
        <taxon>Sordariales</taxon>
        <taxon>Podosporaceae</taxon>
        <taxon>Podospora</taxon>
    </lineage>
</organism>
<feature type="region of interest" description="Disordered" evidence="1">
    <location>
        <begin position="1"/>
        <end position="48"/>
    </location>
</feature>
<comment type="caution">
    <text evidence="3">The sequence shown here is derived from an EMBL/GenBank/DDBJ whole genome shotgun (WGS) entry which is preliminary data.</text>
</comment>
<name>A0AAE0X2A3_9PEZI</name>
<keyword evidence="4" id="KW-1185">Reference proteome</keyword>
<feature type="domain" description="BTB" evidence="2">
    <location>
        <begin position="68"/>
        <end position="131"/>
    </location>
</feature>
<feature type="compositionally biased region" description="Pro residues" evidence="1">
    <location>
        <begin position="12"/>
        <end position="22"/>
    </location>
</feature>
<dbReference type="EMBL" id="JAULSO010000004">
    <property type="protein sequence ID" value="KAK3683512.1"/>
    <property type="molecule type" value="Genomic_DNA"/>
</dbReference>
<gene>
    <name evidence="3" type="ORF">B0T22DRAFT_249622</name>
</gene>
<dbReference type="PANTHER" id="PTHR47843">
    <property type="entry name" value="BTB DOMAIN-CONTAINING PROTEIN-RELATED"/>
    <property type="match status" value="1"/>
</dbReference>
<reference evidence="3" key="1">
    <citation type="journal article" date="2023" name="Mol. Phylogenet. Evol.">
        <title>Genome-scale phylogeny and comparative genomics of the fungal order Sordariales.</title>
        <authorList>
            <person name="Hensen N."/>
            <person name="Bonometti L."/>
            <person name="Westerberg I."/>
            <person name="Brannstrom I.O."/>
            <person name="Guillou S."/>
            <person name="Cros-Aarteil S."/>
            <person name="Calhoun S."/>
            <person name="Haridas S."/>
            <person name="Kuo A."/>
            <person name="Mondo S."/>
            <person name="Pangilinan J."/>
            <person name="Riley R."/>
            <person name="LaButti K."/>
            <person name="Andreopoulos B."/>
            <person name="Lipzen A."/>
            <person name="Chen C."/>
            <person name="Yan M."/>
            <person name="Daum C."/>
            <person name="Ng V."/>
            <person name="Clum A."/>
            <person name="Steindorff A."/>
            <person name="Ohm R.A."/>
            <person name="Martin F."/>
            <person name="Silar P."/>
            <person name="Natvig D.O."/>
            <person name="Lalanne C."/>
            <person name="Gautier V."/>
            <person name="Ament-Velasquez S.L."/>
            <person name="Kruys A."/>
            <person name="Hutchinson M.I."/>
            <person name="Powell A.J."/>
            <person name="Barry K."/>
            <person name="Miller A.N."/>
            <person name="Grigoriev I.V."/>
            <person name="Debuchy R."/>
            <person name="Gladieux P."/>
            <person name="Hiltunen Thoren M."/>
            <person name="Johannesson H."/>
        </authorList>
    </citation>
    <scope>NUCLEOTIDE SEQUENCE</scope>
    <source>
        <strain evidence="3">CBS 314.62</strain>
    </source>
</reference>
<protein>
    <recommendedName>
        <fullName evidence="2">BTB domain-containing protein</fullName>
    </recommendedName>
</protein>
<dbReference type="AlphaFoldDB" id="A0AAE0X2A3"/>
<feature type="compositionally biased region" description="Low complexity" evidence="1">
    <location>
        <begin position="23"/>
        <end position="35"/>
    </location>
</feature>
<dbReference type="InterPro" id="IPR011333">
    <property type="entry name" value="SKP1/BTB/POZ_sf"/>
</dbReference>
<accession>A0AAE0X2A3</accession>
<reference evidence="3" key="2">
    <citation type="submission" date="2023-06" db="EMBL/GenBank/DDBJ databases">
        <authorList>
            <consortium name="Lawrence Berkeley National Laboratory"/>
            <person name="Haridas S."/>
            <person name="Hensen N."/>
            <person name="Bonometti L."/>
            <person name="Westerberg I."/>
            <person name="Brannstrom I.O."/>
            <person name="Guillou S."/>
            <person name="Cros-Aarteil S."/>
            <person name="Calhoun S."/>
            <person name="Kuo A."/>
            <person name="Mondo S."/>
            <person name="Pangilinan J."/>
            <person name="Riley R."/>
            <person name="Labutti K."/>
            <person name="Andreopoulos B."/>
            <person name="Lipzen A."/>
            <person name="Chen C."/>
            <person name="Yanf M."/>
            <person name="Daum C."/>
            <person name="Ng V."/>
            <person name="Clum A."/>
            <person name="Steindorff A."/>
            <person name="Ohm R."/>
            <person name="Martin F."/>
            <person name="Silar P."/>
            <person name="Natvig D."/>
            <person name="Lalanne C."/>
            <person name="Gautier V."/>
            <person name="Ament-Velasquez S.L."/>
            <person name="Kruys A."/>
            <person name="Hutchinson M.I."/>
            <person name="Powell A.J."/>
            <person name="Barry K."/>
            <person name="Miller A.N."/>
            <person name="Grigoriev I.V."/>
            <person name="Debuchy R."/>
            <person name="Gladieux P."/>
            <person name="Thoren M.H."/>
            <person name="Johannesson H."/>
        </authorList>
    </citation>
    <scope>NUCLEOTIDE SEQUENCE</scope>
    <source>
        <strain evidence="3">CBS 314.62</strain>
    </source>
</reference>
<evidence type="ECO:0000259" key="2">
    <source>
        <dbReference type="PROSITE" id="PS50097"/>
    </source>
</evidence>
<dbReference type="Gene3D" id="3.30.710.10">
    <property type="entry name" value="Potassium Channel Kv1.1, Chain A"/>
    <property type="match status" value="1"/>
</dbReference>
<proteinExistence type="predicted"/>
<dbReference type="PANTHER" id="PTHR47843:SF2">
    <property type="entry name" value="BTB DOMAIN-CONTAINING PROTEIN"/>
    <property type="match status" value="1"/>
</dbReference>
<dbReference type="Pfam" id="PF00651">
    <property type="entry name" value="BTB"/>
    <property type="match status" value="1"/>
</dbReference>
<dbReference type="PROSITE" id="PS50097">
    <property type="entry name" value="BTB"/>
    <property type="match status" value="1"/>
</dbReference>
<evidence type="ECO:0000256" key="1">
    <source>
        <dbReference type="SAM" id="MobiDB-lite"/>
    </source>
</evidence>
<dbReference type="SUPFAM" id="SSF54695">
    <property type="entry name" value="POZ domain"/>
    <property type="match status" value="1"/>
</dbReference>
<evidence type="ECO:0000313" key="3">
    <source>
        <dbReference type="EMBL" id="KAK3683512.1"/>
    </source>
</evidence>
<dbReference type="Proteomes" id="UP001270362">
    <property type="component" value="Unassembled WGS sequence"/>
</dbReference>
<feature type="region of interest" description="Disordered" evidence="1">
    <location>
        <begin position="294"/>
        <end position="316"/>
    </location>
</feature>
<dbReference type="InterPro" id="IPR000210">
    <property type="entry name" value="BTB/POZ_dom"/>
</dbReference>
<sequence>MNLNLVESDVPATPPPPPPPSVAPSVSSARRQSQTPIPPATPSTPTIPTAPFAARNFGGAEGTDQWLTDRIVTVAIGPEMKKWAVHEKLLSSKSVYFDRVFNGDDEADPSDELHLPYEDPKLFGLLIRWLYGTAFATSGGTRIFRFAPPDEKENTVRDYLGLYMLGAKLSIAGVRNAAIDALYAHYAEPLEANSELAPRCPDLADVKYVFDNTDEHSQLRRLLIAHTLFFLFNKKRATPAVGAAGTSAFPVEWDDEILRSSGEIGLALIRMLAEWRWVMGRNVPEMKIKPRQEFHDKIPMPPPPPQVGVKSEIMEE</sequence>
<evidence type="ECO:0000313" key="4">
    <source>
        <dbReference type="Proteomes" id="UP001270362"/>
    </source>
</evidence>